<dbReference type="PANTHER" id="PTHR30373:SF2">
    <property type="entry name" value="UPF0603 PROTEIN YGCG"/>
    <property type="match status" value="1"/>
</dbReference>
<evidence type="ECO:0000256" key="2">
    <source>
        <dbReference type="SAM" id="SignalP"/>
    </source>
</evidence>
<keyword evidence="2" id="KW-0732">Signal</keyword>
<name>A0AAW3PKB7_9BURK</name>
<proteinExistence type="predicted"/>
<dbReference type="Proteomes" id="UP000063236">
    <property type="component" value="Unassembled WGS sequence"/>
</dbReference>
<feature type="chain" id="PRO_5043924116" description="TPM domain-containing protein" evidence="2">
    <location>
        <begin position="25"/>
        <end position="286"/>
    </location>
</feature>
<keyword evidence="1" id="KW-0472">Membrane</keyword>
<reference evidence="4 5" key="1">
    <citation type="submission" date="2015-11" db="EMBL/GenBank/DDBJ databases">
        <title>Expanding the genomic diversity of Burkholderia species for the development of highly accurate diagnostics.</title>
        <authorList>
            <person name="Sahl J."/>
            <person name="Keim P."/>
            <person name="Wagner D."/>
        </authorList>
    </citation>
    <scope>NUCLEOTIDE SEQUENCE [LARGE SCALE GENOMIC DNA]</scope>
    <source>
        <strain evidence="4 5">MSMB378WGS</strain>
    </source>
</reference>
<accession>A0AAW3PKB7</accession>
<sequence>MNPLRVFLTLLVGLALCGATGASADVAVPPLTARVTDQTNTLTGDQMDTLEQTLKTFESRKGTQIAVLIVPTTEPETIEQYSMRVVEQWKLGRSKADDGALLIVAKNDRTLRIEVGYGLEGALNDAISNRIIQEIIVPRFRKGDFYDGISAGVDQLIRVADGEPLPPPPAQTGGEPPNVWRFAPVIFVLAVALSGALRSAFGRLPGAAVAGGVVSLIAWLLAAGVVATMVAGAIAFLFTLTGTGMGGYVGTYGVGRRGGGWGRGGRGGGFGGGGGGFGGGGASGRW</sequence>
<keyword evidence="1" id="KW-0812">Transmembrane</keyword>
<keyword evidence="1" id="KW-1133">Transmembrane helix</keyword>
<evidence type="ECO:0000313" key="4">
    <source>
        <dbReference type="EMBL" id="KWF57308.1"/>
    </source>
</evidence>
<dbReference type="Pfam" id="PF04536">
    <property type="entry name" value="TPM_phosphatase"/>
    <property type="match status" value="1"/>
</dbReference>
<feature type="transmembrane region" description="Helical" evidence="1">
    <location>
        <begin position="209"/>
        <end position="238"/>
    </location>
</feature>
<evidence type="ECO:0000259" key="3">
    <source>
        <dbReference type="Pfam" id="PF04536"/>
    </source>
</evidence>
<organism evidence="4 5">
    <name type="scientific">Burkholderia diffusa</name>
    <dbReference type="NCBI Taxonomy" id="488732"/>
    <lineage>
        <taxon>Bacteria</taxon>
        <taxon>Pseudomonadati</taxon>
        <taxon>Pseudomonadota</taxon>
        <taxon>Betaproteobacteria</taxon>
        <taxon>Burkholderiales</taxon>
        <taxon>Burkholderiaceae</taxon>
        <taxon>Burkholderia</taxon>
        <taxon>Burkholderia cepacia complex</taxon>
    </lineage>
</organism>
<gene>
    <name evidence="4" type="ORF">WL88_10720</name>
</gene>
<dbReference type="InterPro" id="IPR007621">
    <property type="entry name" value="TPM_dom"/>
</dbReference>
<dbReference type="AlphaFoldDB" id="A0AAW3PKB7"/>
<evidence type="ECO:0000313" key="5">
    <source>
        <dbReference type="Proteomes" id="UP000063236"/>
    </source>
</evidence>
<protein>
    <recommendedName>
        <fullName evidence="3">TPM domain-containing protein</fullName>
    </recommendedName>
</protein>
<evidence type="ECO:0000256" key="1">
    <source>
        <dbReference type="SAM" id="Phobius"/>
    </source>
</evidence>
<dbReference type="RefSeq" id="WP_060190746.1">
    <property type="nucleotide sequence ID" value="NZ_LPJS01000065.1"/>
</dbReference>
<dbReference type="EMBL" id="LPJV01000015">
    <property type="protein sequence ID" value="KWF57308.1"/>
    <property type="molecule type" value="Genomic_DNA"/>
</dbReference>
<feature type="signal peptide" evidence="2">
    <location>
        <begin position="1"/>
        <end position="24"/>
    </location>
</feature>
<dbReference type="Gene3D" id="3.10.310.50">
    <property type="match status" value="1"/>
</dbReference>
<comment type="caution">
    <text evidence="4">The sequence shown here is derived from an EMBL/GenBank/DDBJ whole genome shotgun (WGS) entry which is preliminary data.</text>
</comment>
<dbReference type="PANTHER" id="PTHR30373">
    <property type="entry name" value="UPF0603 PROTEIN YGCG"/>
    <property type="match status" value="1"/>
</dbReference>
<feature type="domain" description="TPM" evidence="3">
    <location>
        <begin position="35"/>
        <end position="158"/>
    </location>
</feature>
<feature type="transmembrane region" description="Helical" evidence="1">
    <location>
        <begin position="179"/>
        <end position="197"/>
    </location>
</feature>